<comment type="similarity">
    <text evidence="1">Belongs to the sulfur carrier protein TusA family.</text>
</comment>
<keyword evidence="3" id="KW-0808">Transferase</keyword>
<organism evidence="3 4">
    <name type="scientific">Peribacillus saganii</name>
    <dbReference type="NCBI Taxonomy" id="2303992"/>
    <lineage>
        <taxon>Bacteria</taxon>
        <taxon>Bacillati</taxon>
        <taxon>Bacillota</taxon>
        <taxon>Bacilli</taxon>
        <taxon>Bacillales</taxon>
        <taxon>Bacillaceae</taxon>
        <taxon>Peribacillus</taxon>
    </lineage>
</organism>
<dbReference type="RefSeq" id="WP_117326609.1">
    <property type="nucleotide sequence ID" value="NZ_QVTE01000027.1"/>
</dbReference>
<dbReference type="PROSITE" id="PS01148">
    <property type="entry name" value="UPF0033"/>
    <property type="match status" value="1"/>
</dbReference>
<evidence type="ECO:0000256" key="1">
    <source>
        <dbReference type="ARBA" id="ARBA00008984"/>
    </source>
</evidence>
<dbReference type="PANTHER" id="PTHR33279:SF6">
    <property type="entry name" value="SULFUR CARRIER PROTEIN YEDF-RELATED"/>
    <property type="match status" value="1"/>
</dbReference>
<dbReference type="Gene3D" id="3.30.110.40">
    <property type="entry name" value="TusA-like domain"/>
    <property type="match status" value="1"/>
</dbReference>
<dbReference type="PANTHER" id="PTHR33279">
    <property type="entry name" value="SULFUR CARRIER PROTEIN YEDF-RELATED"/>
    <property type="match status" value="1"/>
</dbReference>
<dbReference type="GO" id="GO:0016740">
    <property type="term" value="F:transferase activity"/>
    <property type="evidence" value="ECO:0007669"/>
    <property type="project" value="UniProtKB-KW"/>
</dbReference>
<reference evidence="3 4" key="1">
    <citation type="submission" date="2018-08" db="EMBL/GenBank/DDBJ databases">
        <title>Bacillus chawlae sp. nov., Bacillus glennii sp. nov., and Bacillus saganii sp. nov. Isolated from the Vehicle Assembly Building at Kennedy Space Center where the Viking Spacecraft were Assembled.</title>
        <authorList>
            <person name="Seuylemezian A."/>
            <person name="Vaishampayan P."/>
        </authorList>
    </citation>
    <scope>NUCLEOTIDE SEQUENCE [LARGE SCALE GENOMIC DNA]</scope>
    <source>
        <strain evidence="3 4">V47-23a</strain>
    </source>
</reference>
<accession>A0A372LNM5</accession>
<dbReference type="CDD" id="cd00291">
    <property type="entry name" value="SirA_YedF_YeeD"/>
    <property type="match status" value="1"/>
</dbReference>
<gene>
    <name evidence="3" type="ORF">D0469_10040</name>
</gene>
<dbReference type="OrthoDB" id="9796234at2"/>
<dbReference type="Proteomes" id="UP000264541">
    <property type="component" value="Unassembled WGS sequence"/>
</dbReference>
<dbReference type="SUPFAM" id="SSF64307">
    <property type="entry name" value="SirA-like"/>
    <property type="match status" value="1"/>
</dbReference>
<proteinExistence type="inferred from homology"/>
<evidence type="ECO:0000313" key="4">
    <source>
        <dbReference type="Proteomes" id="UP000264541"/>
    </source>
</evidence>
<dbReference type="AlphaFoldDB" id="A0A372LNM5"/>
<dbReference type="InterPro" id="IPR001455">
    <property type="entry name" value="TusA-like"/>
</dbReference>
<evidence type="ECO:0000313" key="3">
    <source>
        <dbReference type="EMBL" id="RFU69256.1"/>
    </source>
</evidence>
<dbReference type="EMBL" id="QVTE01000027">
    <property type="protein sequence ID" value="RFU69256.1"/>
    <property type="molecule type" value="Genomic_DNA"/>
</dbReference>
<sequence length="75" mass="8222">MKADKVLDAKGLACPMPIVKTKKAMNEIESGQVLEIHATDKGAKADLSAWAKSTGNELLKHEEESNVLKFWIKKG</sequence>
<dbReference type="Pfam" id="PF01206">
    <property type="entry name" value="TusA"/>
    <property type="match status" value="1"/>
</dbReference>
<feature type="domain" description="UPF0033" evidence="2">
    <location>
        <begin position="7"/>
        <end position="31"/>
    </location>
</feature>
<evidence type="ECO:0000259" key="2">
    <source>
        <dbReference type="PROSITE" id="PS01148"/>
    </source>
</evidence>
<name>A0A372LNM5_9BACI</name>
<comment type="caution">
    <text evidence="3">The sequence shown here is derived from an EMBL/GenBank/DDBJ whole genome shotgun (WGS) entry which is preliminary data.</text>
</comment>
<protein>
    <submittedName>
        <fullName evidence="3">Sulfurtransferase TusA family protein</fullName>
    </submittedName>
</protein>
<keyword evidence="4" id="KW-1185">Reference proteome</keyword>
<dbReference type="InterPro" id="IPR036868">
    <property type="entry name" value="TusA-like_sf"/>
</dbReference>